<feature type="domain" description="Glycosyltransferase subfamily 4-like N-terminal" evidence="1">
    <location>
        <begin position="18"/>
        <end position="190"/>
    </location>
</feature>
<dbReference type="Gene3D" id="3.40.50.2000">
    <property type="entry name" value="Glycogen Phosphorylase B"/>
    <property type="match status" value="1"/>
</dbReference>
<dbReference type="CDD" id="cd03794">
    <property type="entry name" value="GT4_WbuB-like"/>
    <property type="match status" value="1"/>
</dbReference>
<proteinExistence type="predicted"/>
<sequence>MKILYLHQYFNTPNMSGGTRSYEFAQRLVSSGHEVHMITSRRDSTSSNKTYIENTDGINVYWIYVPYSNSFGFLRRILAFIKFIVLSSILSLKIKSDIVFATSTPLTIAIPAIFCSKVKGVPMVFEVRDLWPELPIAVGAIKSGILIRLAKILEETTYFHSKYVIALSPGMKEGIAKTGYPLLKIKVIPNSCDIVRF</sequence>
<evidence type="ECO:0000313" key="2">
    <source>
        <dbReference type="EMBL" id="SVB69891.1"/>
    </source>
</evidence>
<dbReference type="InterPro" id="IPR028098">
    <property type="entry name" value="Glyco_trans_4-like_N"/>
</dbReference>
<dbReference type="SUPFAM" id="SSF53756">
    <property type="entry name" value="UDP-Glycosyltransferase/glycogen phosphorylase"/>
    <property type="match status" value="1"/>
</dbReference>
<dbReference type="EMBL" id="UINC01053410">
    <property type="protein sequence ID" value="SVB69891.1"/>
    <property type="molecule type" value="Genomic_DNA"/>
</dbReference>
<name>A0A382G6S5_9ZZZZ</name>
<dbReference type="AlphaFoldDB" id="A0A382G6S5"/>
<reference evidence="2" key="1">
    <citation type="submission" date="2018-05" db="EMBL/GenBank/DDBJ databases">
        <authorList>
            <person name="Lanie J.A."/>
            <person name="Ng W.-L."/>
            <person name="Kazmierczak K.M."/>
            <person name="Andrzejewski T.M."/>
            <person name="Davidsen T.M."/>
            <person name="Wayne K.J."/>
            <person name="Tettelin H."/>
            <person name="Glass J.I."/>
            <person name="Rusch D."/>
            <person name="Podicherti R."/>
            <person name="Tsui H.-C.T."/>
            <person name="Winkler M.E."/>
        </authorList>
    </citation>
    <scope>NUCLEOTIDE SEQUENCE</scope>
</reference>
<protein>
    <recommendedName>
        <fullName evidence="1">Glycosyltransferase subfamily 4-like N-terminal domain-containing protein</fullName>
    </recommendedName>
</protein>
<accession>A0A382G6S5</accession>
<evidence type="ECO:0000259" key="1">
    <source>
        <dbReference type="Pfam" id="PF13579"/>
    </source>
</evidence>
<feature type="non-terminal residue" evidence="2">
    <location>
        <position position="197"/>
    </location>
</feature>
<dbReference type="Pfam" id="PF13579">
    <property type="entry name" value="Glyco_trans_4_4"/>
    <property type="match status" value="1"/>
</dbReference>
<organism evidence="2">
    <name type="scientific">marine metagenome</name>
    <dbReference type="NCBI Taxonomy" id="408172"/>
    <lineage>
        <taxon>unclassified sequences</taxon>
        <taxon>metagenomes</taxon>
        <taxon>ecological metagenomes</taxon>
    </lineage>
</organism>
<gene>
    <name evidence="2" type="ORF">METZ01_LOCUS222745</name>
</gene>